<dbReference type="SMART" id="SM00829">
    <property type="entry name" value="PKS_ER"/>
    <property type="match status" value="1"/>
</dbReference>
<gene>
    <name evidence="11" type="ORF">BJ970_006564</name>
</gene>
<evidence type="ECO:0000256" key="3">
    <source>
        <dbReference type="ARBA" id="ARBA00013190"/>
    </source>
</evidence>
<dbReference type="RefSeq" id="WP_184731079.1">
    <property type="nucleotide sequence ID" value="NZ_JACHIW010000002.1"/>
</dbReference>
<evidence type="ECO:0000256" key="1">
    <source>
        <dbReference type="ARBA" id="ARBA00001947"/>
    </source>
</evidence>
<dbReference type="AlphaFoldDB" id="A0A840QJC5"/>
<keyword evidence="6" id="KW-0560">Oxidoreductase</keyword>
<dbReference type="PROSITE" id="PS00059">
    <property type="entry name" value="ADH_ZINC"/>
    <property type="match status" value="1"/>
</dbReference>
<dbReference type="Gene3D" id="3.90.180.10">
    <property type="entry name" value="Medium-chain alcohol dehydrogenases, catalytic domain"/>
    <property type="match status" value="1"/>
</dbReference>
<dbReference type="Pfam" id="PF08240">
    <property type="entry name" value="ADH_N"/>
    <property type="match status" value="1"/>
</dbReference>
<organism evidence="11 12">
    <name type="scientific">Saccharopolyspora phatthalungensis</name>
    <dbReference type="NCBI Taxonomy" id="664693"/>
    <lineage>
        <taxon>Bacteria</taxon>
        <taxon>Bacillati</taxon>
        <taxon>Actinomycetota</taxon>
        <taxon>Actinomycetes</taxon>
        <taxon>Pseudonocardiales</taxon>
        <taxon>Pseudonocardiaceae</taxon>
        <taxon>Saccharopolyspora</taxon>
    </lineage>
</organism>
<dbReference type="InterPro" id="IPR011032">
    <property type="entry name" value="GroES-like_sf"/>
</dbReference>
<evidence type="ECO:0000313" key="11">
    <source>
        <dbReference type="EMBL" id="MBB5158965.1"/>
    </source>
</evidence>
<dbReference type="PANTHER" id="PTHR42940">
    <property type="entry name" value="ALCOHOL DEHYDROGENASE 1-RELATED"/>
    <property type="match status" value="1"/>
</dbReference>
<evidence type="ECO:0000313" key="12">
    <source>
        <dbReference type="Proteomes" id="UP000584374"/>
    </source>
</evidence>
<keyword evidence="5 9" id="KW-0862">Zinc</keyword>
<dbReference type="EMBL" id="JACHIW010000002">
    <property type="protein sequence ID" value="MBB5158965.1"/>
    <property type="molecule type" value="Genomic_DNA"/>
</dbReference>
<dbReference type="InterPro" id="IPR036291">
    <property type="entry name" value="NAD(P)-bd_dom_sf"/>
</dbReference>
<evidence type="ECO:0000256" key="4">
    <source>
        <dbReference type="ARBA" id="ARBA00022723"/>
    </source>
</evidence>
<dbReference type="EC" id="1.1.1.1" evidence="3"/>
<feature type="domain" description="Enoyl reductase (ER)" evidence="10">
    <location>
        <begin position="10"/>
        <end position="331"/>
    </location>
</feature>
<sequence length="334" mass="34379">MRAVVVGAPGGPEVARVCEVERPSPAPDQVLVRVAACGMCGHDQADRMGLTKAPLPGILGHEIAGTVAEIGSAVRHLKVGDRVAAKQFTHCGRCPDCYAGRDVDCVARTFTYGGYAEFVALPESSLLTVPAHVGLDSAAVVACTVGTCLQALRGIGRVVPGETVVVTGAGGGLGLHGVQVAKALGATVIAVTGSAAKADALTGADHVVDTGQDWWPRLLELTDGRGAEVVLDNVGHPAVFRQAFRGLAKRGRYVFTGQVSGDPVRLHPAFLFHKEAVLTGSASTTMSSFADALAMVADGRVTPVVTTYPLAEATQAFADLDARRVAGRIVLTTG</sequence>
<evidence type="ECO:0000256" key="8">
    <source>
        <dbReference type="ARBA" id="ARBA00049243"/>
    </source>
</evidence>
<protein>
    <recommendedName>
        <fullName evidence="3">alcohol dehydrogenase</fullName>
        <ecNumber evidence="3">1.1.1.1</ecNumber>
    </recommendedName>
</protein>
<comment type="similarity">
    <text evidence="2 9">Belongs to the zinc-containing alcohol dehydrogenase family.</text>
</comment>
<dbReference type="Proteomes" id="UP000584374">
    <property type="component" value="Unassembled WGS sequence"/>
</dbReference>
<dbReference type="PANTHER" id="PTHR42940:SF8">
    <property type="entry name" value="VACUOLAR PROTEIN SORTING-ASSOCIATED PROTEIN 11"/>
    <property type="match status" value="1"/>
</dbReference>
<dbReference type="InterPro" id="IPR020843">
    <property type="entry name" value="ER"/>
</dbReference>
<keyword evidence="12" id="KW-1185">Reference proteome</keyword>
<dbReference type="InterPro" id="IPR013149">
    <property type="entry name" value="ADH-like_C"/>
</dbReference>
<evidence type="ECO:0000256" key="2">
    <source>
        <dbReference type="ARBA" id="ARBA00008072"/>
    </source>
</evidence>
<comment type="catalytic activity">
    <reaction evidence="7">
        <text>a secondary alcohol + NAD(+) = a ketone + NADH + H(+)</text>
        <dbReference type="Rhea" id="RHEA:10740"/>
        <dbReference type="ChEBI" id="CHEBI:15378"/>
        <dbReference type="ChEBI" id="CHEBI:17087"/>
        <dbReference type="ChEBI" id="CHEBI:35681"/>
        <dbReference type="ChEBI" id="CHEBI:57540"/>
        <dbReference type="ChEBI" id="CHEBI:57945"/>
        <dbReference type="EC" id="1.1.1.1"/>
    </reaction>
</comment>
<dbReference type="InterPro" id="IPR013154">
    <property type="entry name" value="ADH-like_N"/>
</dbReference>
<evidence type="ECO:0000256" key="9">
    <source>
        <dbReference type="RuleBase" id="RU361277"/>
    </source>
</evidence>
<dbReference type="InterPro" id="IPR002328">
    <property type="entry name" value="ADH_Zn_CS"/>
</dbReference>
<accession>A0A840QJC5</accession>
<evidence type="ECO:0000259" key="10">
    <source>
        <dbReference type="SMART" id="SM00829"/>
    </source>
</evidence>
<name>A0A840QJC5_9PSEU</name>
<dbReference type="Pfam" id="PF00107">
    <property type="entry name" value="ADH_zinc_N"/>
    <property type="match status" value="1"/>
</dbReference>
<comment type="cofactor">
    <cofactor evidence="1 9">
        <name>Zn(2+)</name>
        <dbReference type="ChEBI" id="CHEBI:29105"/>
    </cofactor>
</comment>
<evidence type="ECO:0000256" key="5">
    <source>
        <dbReference type="ARBA" id="ARBA00022833"/>
    </source>
</evidence>
<dbReference type="GO" id="GO:0008270">
    <property type="term" value="F:zinc ion binding"/>
    <property type="evidence" value="ECO:0007669"/>
    <property type="project" value="InterPro"/>
</dbReference>
<comment type="catalytic activity">
    <reaction evidence="8">
        <text>a primary alcohol + NAD(+) = an aldehyde + NADH + H(+)</text>
        <dbReference type="Rhea" id="RHEA:10736"/>
        <dbReference type="ChEBI" id="CHEBI:15378"/>
        <dbReference type="ChEBI" id="CHEBI:15734"/>
        <dbReference type="ChEBI" id="CHEBI:17478"/>
        <dbReference type="ChEBI" id="CHEBI:57540"/>
        <dbReference type="ChEBI" id="CHEBI:57945"/>
        <dbReference type="EC" id="1.1.1.1"/>
    </reaction>
</comment>
<evidence type="ECO:0000256" key="6">
    <source>
        <dbReference type="ARBA" id="ARBA00023002"/>
    </source>
</evidence>
<dbReference type="GO" id="GO:0004022">
    <property type="term" value="F:alcohol dehydrogenase (NAD+) activity"/>
    <property type="evidence" value="ECO:0007669"/>
    <property type="project" value="UniProtKB-EC"/>
</dbReference>
<evidence type="ECO:0000256" key="7">
    <source>
        <dbReference type="ARBA" id="ARBA00049164"/>
    </source>
</evidence>
<reference evidence="11 12" key="1">
    <citation type="submission" date="2020-08" db="EMBL/GenBank/DDBJ databases">
        <title>Sequencing the genomes of 1000 actinobacteria strains.</title>
        <authorList>
            <person name="Klenk H.-P."/>
        </authorList>
    </citation>
    <scope>NUCLEOTIDE SEQUENCE [LARGE SCALE GENOMIC DNA]</scope>
    <source>
        <strain evidence="11 12">DSM 45584</strain>
    </source>
</reference>
<dbReference type="SUPFAM" id="SSF50129">
    <property type="entry name" value="GroES-like"/>
    <property type="match status" value="1"/>
</dbReference>
<dbReference type="SUPFAM" id="SSF51735">
    <property type="entry name" value="NAD(P)-binding Rossmann-fold domains"/>
    <property type="match status" value="1"/>
</dbReference>
<proteinExistence type="inferred from homology"/>
<comment type="caution">
    <text evidence="11">The sequence shown here is derived from an EMBL/GenBank/DDBJ whole genome shotgun (WGS) entry which is preliminary data.</text>
</comment>
<keyword evidence="4 9" id="KW-0479">Metal-binding</keyword>